<keyword evidence="2 6" id="KW-0663">Pyridoxal phosphate</keyword>
<evidence type="ECO:0000256" key="4">
    <source>
        <dbReference type="ARBA" id="ARBA00038965"/>
    </source>
</evidence>
<evidence type="ECO:0000256" key="2">
    <source>
        <dbReference type="ARBA" id="ARBA00022898"/>
    </source>
</evidence>
<dbReference type="AlphaFoldDB" id="A0A430QHZ5"/>
<evidence type="ECO:0000313" key="8">
    <source>
        <dbReference type="EMBL" id="RTG87289.1"/>
    </source>
</evidence>
<protein>
    <recommendedName>
        <fullName evidence="4">sphinganine-1-phosphate aldolase</fullName>
        <ecNumber evidence="4">4.1.2.27</ecNumber>
    </recommendedName>
    <alternativeName>
        <fullName evidence="5">Sphingosine-1-phosphate aldolase</fullName>
    </alternativeName>
</protein>
<comment type="cofactor">
    <cofactor evidence="1 6 7">
        <name>pyridoxal 5'-phosphate</name>
        <dbReference type="ChEBI" id="CHEBI:597326"/>
    </cofactor>
</comment>
<dbReference type="Pfam" id="PF00282">
    <property type="entry name" value="Pyridoxal_deC"/>
    <property type="match status" value="1"/>
</dbReference>
<dbReference type="GO" id="GO:0016020">
    <property type="term" value="C:membrane"/>
    <property type="evidence" value="ECO:0007669"/>
    <property type="project" value="GOC"/>
</dbReference>
<dbReference type="InterPro" id="IPR050477">
    <property type="entry name" value="GrpII_AminoAcid_Decarb"/>
</dbReference>
<organism evidence="8 9">
    <name type="scientific">Schistosoma bovis</name>
    <name type="common">Blood fluke</name>
    <dbReference type="NCBI Taxonomy" id="6184"/>
    <lineage>
        <taxon>Eukaryota</taxon>
        <taxon>Metazoa</taxon>
        <taxon>Spiralia</taxon>
        <taxon>Lophotrochozoa</taxon>
        <taxon>Platyhelminthes</taxon>
        <taxon>Trematoda</taxon>
        <taxon>Digenea</taxon>
        <taxon>Strigeidida</taxon>
        <taxon>Schistosomatoidea</taxon>
        <taxon>Schistosomatidae</taxon>
        <taxon>Schistosoma</taxon>
    </lineage>
</organism>
<comment type="caution">
    <text evidence="8">The sequence shown here is derived from an EMBL/GenBank/DDBJ whole genome shotgun (WGS) entry which is preliminary data.</text>
</comment>
<dbReference type="GO" id="GO:0019752">
    <property type="term" value="P:carboxylic acid metabolic process"/>
    <property type="evidence" value="ECO:0007669"/>
    <property type="project" value="InterPro"/>
</dbReference>
<dbReference type="PANTHER" id="PTHR42735:SF6">
    <property type="entry name" value="SPHINGOSINE-1-PHOSPHATE LYASE 1"/>
    <property type="match status" value="1"/>
</dbReference>
<dbReference type="Proteomes" id="UP000290809">
    <property type="component" value="Unassembled WGS sequence"/>
</dbReference>
<name>A0A430QHZ5_SCHBO</name>
<gene>
    <name evidence="8" type="ORF">DC041_0006000</name>
</gene>
<dbReference type="GO" id="GO:0030170">
    <property type="term" value="F:pyridoxal phosphate binding"/>
    <property type="evidence" value="ECO:0007669"/>
    <property type="project" value="InterPro"/>
</dbReference>
<dbReference type="EMBL" id="QMKO01001697">
    <property type="protein sequence ID" value="RTG87289.1"/>
    <property type="molecule type" value="Genomic_DNA"/>
</dbReference>
<sequence>MEAEVVRMCVTMFHGDKDACGTAAHYFSIKVIHVPLDPITYQVDMIEMKSSITDDTCMLVGSAPGFPHGIIDPIEEIAKLGHRYNIPVHVDCCLGGFLLPFMEKVSYPIGEFDFRLPGVTSISCDTHKITHSDIEI</sequence>
<dbReference type="InterPro" id="IPR015421">
    <property type="entry name" value="PyrdxlP-dep_Trfase_major"/>
</dbReference>
<dbReference type="InterPro" id="IPR002129">
    <property type="entry name" value="PyrdxlP-dep_de-COase"/>
</dbReference>
<dbReference type="GO" id="GO:0005783">
    <property type="term" value="C:endoplasmic reticulum"/>
    <property type="evidence" value="ECO:0007669"/>
    <property type="project" value="TreeGrafter"/>
</dbReference>
<evidence type="ECO:0000256" key="7">
    <source>
        <dbReference type="RuleBase" id="RU000382"/>
    </source>
</evidence>
<accession>A0A430QHZ5</accession>
<dbReference type="PANTHER" id="PTHR42735">
    <property type="match status" value="1"/>
</dbReference>
<evidence type="ECO:0000256" key="6">
    <source>
        <dbReference type="PIRSR" id="PIRSR602129-50"/>
    </source>
</evidence>
<dbReference type="GO" id="GO:0008117">
    <property type="term" value="F:sphinganine-1-phosphate aldolase activity"/>
    <property type="evidence" value="ECO:0007669"/>
    <property type="project" value="UniProtKB-EC"/>
</dbReference>
<feature type="modified residue" description="N6-(pyridoxal phosphate)lysine" evidence="6">
    <location>
        <position position="128"/>
    </location>
</feature>
<evidence type="ECO:0000256" key="3">
    <source>
        <dbReference type="ARBA" id="ARBA00023239"/>
    </source>
</evidence>
<evidence type="ECO:0000313" key="9">
    <source>
        <dbReference type="Proteomes" id="UP000290809"/>
    </source>
</evidence>
<dbReference type="SUPFAM" id="SSF53383">
    <property type="entry name" value="PLP-dependent transferases"/>
    <property type="match status" value="1"/>
</dbReference>
<evidence type="ECO:0000256" key="1">
    <source>
        <dbReference type="ARBA" id="ARBA00001933"/>
    </source>
</evidence>
<dbReference type="GO" id="GO:0030149">
    <property type="term" value="P:sphingolipid catabolic process"/>
    <property type="evidence" value="ECO:0007669"/>
    <property type="project" value="TreeGrafter"/>
</dbReference>
<dbReference type="STRING" id="6184.A0A430QHZ5"/>
<proteinExistence type="inferred from homology"/>
<dbReference type="InterPro" id="IPR015424">
    <property type="entry name" value="PyrdxlP-dep_Trfase"/>
</dbReference>
<evidence type="ECO:0000256" key="5">
    <source>
        <dbReference type="ARBA" id="ARBA00042568"/>
    </source>
</evidence>
<dbReference type="EC" id="4.1.2.27" evidence="4"/>
<dbReference type="Gene3D" id="3.40.640.10">
    <property type="entry name" value="Type I PLP-dependent aspartate aminotransferase-like (Major domain)"/>
    <property type="match status" value="1"/>
</dbReference>
<keyword evidence="9" id="KW-1185">Reference proteome</keyword>
<keyword evidence="3 7" id="KW-0456">Lyase</keyword>
<comment type="similarity">
    <text evidence="7">Belongs to the group II decarboxylase family.</text>
</comment>
<reference evidence="8 9" key="1">
    <citation type="journal article" date="2019" name="PLoS Pathog.">
        <title>Genome sequence of the bovine parasite Schistosoma bovis Tanzania.</title>
        <authorList>
            <person name="Oey H."/>
            <person name="Zakrzewski M."/>
            <person name="Gobert G."/>
            <person name="Gravermann K."/>
            <person name="Stoye J."/>
            <person name="Jones M."/>
            <person name="Mcmanus D."/>
            <person name="Krause L."/>
        </authorList>
    </citation>
    <scope>NUCLEOTIDE SEQUENCE [LARGE SCALE GENOMIC DNA]</scope>
    <source>
        <strain evidence="8 9">TAN1997</strain>
    </source>
</reference>